<dbReference type="KEGG" id="pif:PITG_20412"/>
<dbReference type="AlphaFoldDB" id="D0P226"/>
<protein>
    <submittedName>
        <fullName evidence="2">Putative GPI-anchored serine rich elicitin SOL13E-like protein</fullName>
    </submittedName>
</protein>
<dbReference type="GO" id="GO:0005576">
    <property type="term" value="C:extracellular region"/>
    <property type="evidence" value="ECO:0007669"/>
    <property type="project" value="InterPro"/>
</dbReference>
<dbReference type="SMART" id="SM01187">
    <property type="entry name" value="Elicitin"/>
    <property type="match status" value="1"/>
</dbReference>
<dbReference type="GeneID" id="9480303"/>
<feature type="chain" id="PRO_5003012581" evidence="1">
    <location>
        <begin position="25"/>
        <end position="152"/>
    </location>
</feature>
<dbReference type="RefSeq" id="XP_002895643.1">
    <property type="nucleotide sequence ID" value="XM_002895597.1"/>
</dbReference>
<dbReference type="Proteomes" id="UP000006643">
    <property type="component" value="Unassembled WGS sequence"/>
</dbReference>
<sequence length="152" mass="15543">MALLRSIFAIAFIAFVALQTLANAATCTEDEQSTVDTVYADLTNSTACGDLVASSDSTSLAYCQHSDGLSEISDIVDQLPDCTGEDEIDRKTGLQAIITYCGSTNDVLDQSASASGSSTGSGSVVSSASKGVMAMSAVVAQLSVALFFAGFL</sequence>
<name>D0P226_PHYIT</name>
<accession>D0P226</accession>
<evidence type="ECO:0000313" key="3">
    <source>
        <dbReference type="Proteomes" id="UP000006643"/>
    </source>
</evidence>
<reference evidence="3" key="1">
    <citation type="journal article" date="2009" name="Nature">
        <title>Genome sequence and analysis of the Irish potato famine pathogen Phytophthora infestans.</title>
        <authorList>
            <consortium name="The Broad Institute Genome Sequencing Platform"/>
            <person name="Haas B.J."/>
            <person name="Kamoun S."/>
            <person name="Zody M.C."/>
            <person name="Jiang R.H."/>
            <person name="Handsaker R.E."/>
            <person name="Cano L.M."/>
            <person name="Grabherr M."/>
            <person name="Kodira C.D."/>
            <person name="Raffaele S."/>
            <person name="Torto-Alalibo T."/>
            <person name="Bozkurt T.O."/>
            <person name="Ah-Fong A.M."/>
            <person name="Alvarado L."/>
            <person name="Anderson V.L."/>
            <person name="Armstrong M.R."/>
            <person name="Avrova A."/>
            <person name="Baxter L."/>
            <person name="Beynon J."/>
            <person name="Boevink P.C."/>
            <person name="Bollmann S.R."/>
            <person name="Bos J.I."/>
            <person name="Bulone V."/>
            <person name="Cai G."/>
            <person name="Cakir C."/>
            <person name="Carrington J.C."/>
            <person name="Chawner M."/>
            <person name="Conti L."/>
            <person name="Costanzo S."/>
            <person name="Ewan R."/>
            <person name="Fahlgren N."/>
            <person name="Fischbach M.A."/>
            <person name="Fugelstad J."/>
            <person name="Gilroy E.M."/>
            <person name="Gnerre S."/>
            <person name="Green P.J."/>
            <person name="Grenville-Briggs L.J."/>
            <person name="Griffith J."/>
            <person name="Grunwald N.J."/>
            <person name="Horn K."/>
            <person name="Horner N.R."/>
            <person name="Hu C.H."/>
            <person name="Huitema E."/>
            <person name="Jeong D.H."/>
            <person name="Jones A.M."/>
            <person name="Jones J.D."/>
            <person name="Jones R.W."/>
            <person name="Karlsson E.K."/>
            <person name="Kunjeti S.G."/>
            <person name="Lamour K."/>
            <person name="Liu Z."/>
            <person name="Ma L."/>
            <person name="Maclean D."/>
            <person name="Chibucos M.C."/>
            <person name="McDonald H."/>
            <person name="McWalters J."/>
            <person name="Meijer H.J."/>
            <person name="Morgan W."/>
            <person name="Morris P.F."/>
            <person name="Munro C.A."/>
            <person name="O'Neill K."/>
            <person name="Ospina-Giraldo M."/>
            <person name="Pinzon A."/>
            <person name="Pritchard L."/>
            <person name="Ramsahoye B."/>
            <person name="Ren Q."/>
            <person name="Restrepo S."/>
            <person name="Roy S."/>
            <person name="Sadanandom A."/>
            <person name="Savidor A."/>
            <person name="Schornack S."/>
            <person name="Schwartz D.C."/>
            <person name="Schumann U.D."/>
            <person name="Schwessinger B."/>
            <person name="Seyer L."/>
            <person name="Sharpe T."/>
            <person name="Silvar C."/>
            <person name="Song J."/>
            <person name="Studholme D.J."/>
            <person name="Sykes S."/>
            <person name="Thines M."/>
            <person name="van de Vondervoort P.J."/>
            <person name="Phuntumart V."/>
            <person name="Wawra S."/>
            <person name="Weide R."/>
            <person name="Win J."/>
            <person name="Young C."/>
            <person name="Zhou S."/>
            <person name="Fry W."/>
            <person name="Meyers B.C."/>
            <person name="van West P."/>
            <person name="Ristaino J."/>
            <person name="Govers F."/>
            <person name="Birch P.R."/>
            <person name="Whisson S.C."/>
            <person name="Judelson H.S."/>
            <person name="Nusbaum C."/>
        </authorList>
    </citation>
    <scope>NUCLEOTIDE SEQUENCE [LARGE SCALE GENOMIC DNA]</scope>
    <source>
        <strain evidence="3">T30-4</strain>
    </source>
</reference>
<dbReference type="OrthoDB" id="116892at2759"/>
<dbReference type="EMBL" id="DS028267">
    <property type="protein sequence ID" value="EEY55449.1"/>
    <property type="molecule type" value="Genomic_DNA"/>
</dbReference>
<dbReference type="InterPro" id="IPR002200">
    <property type="entry name" value="Elicitin"/>
</dbReference>
<dbReference type="InParanoid" id="D0P226"/>
<gene>
    <name evidence="2" type="ORF">PITG_20412</name>
</gene>
<dbReference type="eggNOG" id="ENOG502SR0V">
    <property type="taxonomic scope" value="Eukaryota"/>
</dbReference>
<feature type="signal peptide" evidence="1">
    <location>
        <begin position="1"/>
        <end position="24"/>
    </location>
</feature>
<evidence type="ECO:0000313" key="2">
    <source>
        <dbReference type="EMBL" id="EEY55449.1"/>
    </source>
</evidence>
<keyword evidence="1" id="KW-0732">Signal</keyword>
<dbReference type="OMA" id="IVTYCAN"/>
<organism evidence="2 3">
    <name type="scientific">Phytophthora infestans (strain T30-4)</name>
    <name type="common">Potato late blight agent</name>
    <dbReference type="NCBI Taxonomy" id="403677"/>
    <lineage>
        <taxon>Eukaryota</taxon>
        <taxon>Sar</taxon>
        <taxon>Stramenopiles</taxon>
        <taxon>Oomycota</taxon>
        <taxon>Peronosporomycetes</taxon>
        <taxon>Peronosporales</taxon>
        <taxon>Peronosporaceae</taxon>
        <taxon>Phytophthora</taxon>
    </lineage>
</organism>
<dbReference type="HOGENOM" id="CLU_1647069_0_0_1"/>
<proteinExistence type="predicted"/>
<keyword evidence="3" id="KW-1185">Reference proteome</keyword>
<evidence type="ECO:0000256" key="1">
    <source>
        <dbReference type="SAM" id="SignalP"/>
    </source>
</evidence>
<dbReference type="VEuPathDB" id="FungiDB:PITG_20412"/>